<dbReference type="Proteomes" id="UP000279833">
    <property type="component" value="Unassembled WGS sequence"/>
</dbReference>
<organism evidence="3">
    <name type="scientific">Schistosoma curassoni</name>
    <dbReference type="NCBI Taxonomy" id="6186"/>
    <lineage>
        <taxon>Eukaryota</taxon>
        <taxon>Metazoa</taxon>
        <taxon>Spiralia</taxon>
        <taxon>Lophotrochozoa</taxon>
        <taxon>Platyhelminthes</taxon>
        <taxon>Trematoda</taxon>
        <taxon>Digenea</taxon>
        <taxon>Strigeidida</taxon>
        <taxon>Schistosomatoidea</taxon>
        <taxon>Schistosomatidae</taxon>
        <taxon>Schistosoma</taxon>
    </lineage>
</organism>
<evidence type="ECO:0000313" key="1">
    <source>
        <dbReference type="EMBL" id="VDP35493.1"/>
    </source>
</evidence>
<sequence>MTRRYSKYNSTVNALSEQLSECTEDMLKLTIKK</sequence>
<protein>
    <submittedName>
        <fullName evidence="1 3">Uncharacterized protein</fullName>
    </submittedName>
</protein>
<accession>A0A183K344</accession>
<reference evidence="1 2" key="2">
    <citation type="submission" date="2018-11" db="EMBL/GenBank/DDBJ databases">
        <authorList>
            <consortium name="Pathogen Informatics"/>
        </authorList>
    </citation>
    <scope>NUCLEOTIDE SEQUENCE [LARGE SCALE GENOMIC DNA]</scope>
    <source>
        <strain evidence="1">Dakar</strain>
        <strain evidence="2">Dakar, Senegal</strain>
    </source>
</reference>
<gene>
    <name evidence="1" type="ORF">SCUD_LOCUS9409</name>
</gene>
<evidence type="ECO:0000313" key="3">
    <source>
        <dbReference type="WBParaSite" id="SCUD_0000940901-mRNA-1"/>
    </source>
</evidence>
<name>A0A183K344_9TREM</name>
<dbReference type="EMBL" id="UZAK01033216">
    <property type="protein sequence ID" value="VDP35493.1"/>
    <property type="molecule type" value="Genomic_DNA"/>
</dbReference>
<reference evidence="3" key="1">
    <citation type="submission" date="2016-06" db="UniProtKB">
        <authorList>
            <consortium name="WormBaseParasite"/>
        </authorList>
    </citation>
    <scope>IDENTIFICATION</scope>
</reference>
<keyword evidence="2" id="KW-1185">Reference proteome</keyword>
<dbReference type="AlphaFoldDB" id="A0A183K344"/>
<evidence type="ECO:0000313" key="2">
    <source>
        <dbReference type="Proteomes" id="UP000279833"/>
    </source>
</evidence>
<dbReference type="WBParaSite" id="SCUD_0000940901-mRNA-1">
    <property type="protein sequence ID" value="SCUD_0000940901-mRNA-1"/>
    <property type="gene ID" value="SCUD_0000940901"/>
</dbReference>
<proteinExistence type="predicted"/>